<dbReference type="InterPro" id="IPR035104">
    <property type="entry name" value="Ribosomal_protein_S1-like"/>
</dbReference>
<keyword evidence="2" id="KW-0689">Ribosomal protein</keyword>
<gene>
    <name evidence="2" type="ORF">COX37_01010</name>
</gene>
<feature type="domain" description="S1 motif" evidence="1">
    <location>
        <begin position="205"/>
        <end position="273"/>
    </location>
</feature>
<dbReference type="GO" id="GO:0005840">
    <property type="term" value="C:ribosome"/>
    <property type="evidence" value="ECO:0007669"/>
    <property type="project" value="UniProtKB-KW"/>
</dbReference>
<feature type="domain" description="S1 motif" evidence="1">
    <location>
        <begin position="290"/>
        <end position="357"/>
    </location>
</feature>
<evidence type="ECO:0000259" key="1">
    <source>
        <dbReference type="PROSITE" id="PS50126"/>
    </source>
</evidence>
<name>A0A2G9YUV6_9BACT</name>
<evidence type="ECO:0000313" key="2">
    <source>
        <dbReference type="EMBL" id="PIP23007.1"/>
    </source>
</evidence>
<dbReference type="PANTHER" id="PTHR47559:SF1">
    <property type="entry name" value="OS03G0844900 PROTEIN"/>
    <property type="match status" value="1"/>
</dbReference>
<dbReference type="Pfam" id="PF00575">
    <property type="entry name" value="S1"/>
    <property type="match status" value="3"/>
</dbReference>
<accession>A0A2G9YUV6</accession>
<dbReference type="InterPro" id="IPR052757">
    <property type="entry name" value="Ribosomal_protein_S1"/>
</dbReference>
<keyword evidence="2" id="KW-0687">Ribonucleoprotein</keyword>
<feature type="domain" description="S1 motif" evidence="1">
    <location>
        <begin position="110"/>
        <end position="188"/>
    </location>
</feature>
<dbReference type="PRINTS" id="PR00681">
    <property type="entry name" value="RIBOSOMALS1"/>
</dbReference>
<dbReference type="AlphaFoldDB" id="A0A2G9YUV6"/>
<organism evidence="2 3">
    <name type="scientific">Candidatus Nealsonbacteria bacterium CG23_combo_of_CG06-09_8_20_14_all_39_17</name>
    <dbReference type="NCBI Taxonomy" id="1974722"/>
    <lineage>
        <taxon>Bacteria</taxon>
        <taxon>Candidatus Nealsoniibacteriota</taxon>
    </lineage>
</organism>
<dbReference type="Proteomes" id="UP000229976">
    <property type="component" value="Unassembled WGS sequence"/>
</dbReference>
<evidence type="ECO:0000313" key="3">
    <source>
        <dbReference type="Proteomes" id="UP000229976"/>
    </source>
</evidence>
<dbReference type="CDD" id="cd04465">
    <property type="entry name" value="S1_RPS1_repeat_ec2_hs2"/>
    <property type="match status" value="1"/>
</dbReference>
<proteinExistence type="predicted"/>
<dbReference type="PANTHER" id="PTHR47559">
    <property type="entry name" value="OS03G0844900 PROTEIN"/>
    <property type="match status" value="1"/>
</dbReference>
<feature type="domain" description="S1 motif" evidence="1">
    <location>
        <begin position="25"/>
        <end position="92"/>
    </location>
</feature>
<protein>
    <submittedName>
        <fullName evidence="2">30S ribosomal protein S1</fullName>
    </submittedName>
</protein>
<dbReference type="InterPro" id="IPR012340">
    <property type="entry name" value="NA-bd_OB-fold"/>
</dbReference>
<dbReference type="Gene3D" id="2.40.50.140">
    <property type="entry name" value="Nucleic acid-binding proteins"/>
    <property type="match status" value="4"/>
</dbReference>
<dbReference type="EMBL" id="PCRO01000013">
    <property type="protein sequence ID" value="PIP23007.1"/>
    <property type="molecule type" value="Genomic_DNA"/>
</dbReference>
<dbReference type="SUPFAM" id="SSF50249">
    <property type="entry name" value="Nucleic acid-binding proteins"/>
    <property type="match status" value="4"/>
</dbReference>
<dbReference type="PROSITE" id="PS50126">
    <property type="entry name" value="S1"/>
    <property type="match status" value="4"/>
</dbReference>
<reference evidence="2 3" key="1">
    <citation type="submission" date="2017-09" db="EMBL/GenBank/DDBJ databases">
        <title>Depth-based differentiation of microbial function through sediment-hosted aquifers and enrichment of novel symbionts in the deep terrestrial subsurface.</title>
        <authorList>
            <person name="Probst A.J."/>
            <person name="Ladd B."/>
            <person name="Jarett J.K."/>
            <person name="Geller-Mcgrath D.E."/>
            <person name="Sieber C.M."/>
            <person name="Emerson J.B."/>
            <person name="Anantharaman K."/>
            <person name="Thomas B.C."/>
            <person name="Malmstrom R."/>
            <person name="Stieglmeier M."/>
            <person name="Klingl A."/>
            <person name="Woyke T."/>
            <person name="Ryan C.M."/>
            <person name="Banfield J.F."/>
        </authorList>
    </citation>
    <scope>NUCLEOTIDE SEQUENCE [LARGE SCALE GENOMIC DNA]</scope>
    <source>
        <strain evidence="2">CG23_combo_of_CG06-09_8_20_14_all_39_17</strain>
    </source>
</reference>
<dbReference type="GO" id="GO:0003676">
    <property type="term" value="F:nucleic acid binding"/>
    <property type="evidence" value="ECO:0007669"/>
    <property type="project" value="InterPro"/>
</dbReference>
<dbReference type="SMART" id="SM00316">
    <property type="entry name" value="S1"/>
    <property type="match status" value="4"/>
</dbReference>
<comment type="caution">
    <text evidence="2">The sequence shown here is derived from an EMBL/GenBank/DDBJ whole genome shotgun (WGS) entry which is preliminary data.</text>
</comment>
<dbReference type="InterPro" id="IPR003029">
    <property type="entry name" value="S1_domain"/>
</dbReference>
<sequence length="358" mass="39850">MGSETVLVEEKISPTQNGAKPLRVGDIIEGTVIGRGRSSIFLDLDPQGTGIIFGKEFYDSREELKSLEKGDKVFAKVTDMENEKGYIELSMSDASKELAWDKLKEKKDGSELLTIKITGANKGGLMGKVAGVAAFLPVSQLEASHYPRVEDGDFSKILKELQKFVGKEMEVKIFDLSQKENKLILSEKIKGKEKMKEVLGKYKVGDVVDGEITAVTDFGAFMKFGEDGLEGLIHISELDWQLIENPTKIVKTGQKVTAKIIEISNNRVSLSLKALKKDPWIEIEKEHKKGDKVKGEIVKINPFGAFIQITSEIRGLCHVSEFGTREKMTEALKEGKSYNFEILEIKPAEHRISLKLAE</sequence>